<evidence type="ECO:0000313" key="6">
    <source>
        <dbReference type="Proteomes" id="UP000289738"/>
    </source>
</evidence>
<gene>
    <name evidence="5" type="ORF">Ahy_A08g041309</name>
</gene>
<evidence type="ECO:0000256" key="1">
    <source>
        <dbReference type="ARBA" id="ARBA00004651"/>
    </source>
</evidence>
<accession>A0A445C2C5</accession>
<dbReference type="Proteomes" id="UP000289738">
    <property type="component" value="Chromosome A08"/>
</dbReference>
<keyword evidence="6" id="KW-1185">Reference proteome</keyword>
<keyword evidence="3" id="KW-1133">Transmembrane helix</keyword>
<dbReference type="GO" id="GO:0015079">
    <property type="term" value="F:potassium ion transmembrane transporter activity"/>
    <property type="evidence" value="ECO:0007669"/>
    <property type="project" value="InterPro"/>
</dbReference>
<dbReference type="GO" id="GO:0005886">
    <property type="term" value="C:plasma membrane"/>
    <property type="evidence" value="ECO:0007669"/>
    <property type="project" value="UniProtKB-SubCell"/>
</dbReference>
<comment type="similarity">
    <text evidence="2">Belongs to the HAK/KUP transporter (TC 2.A.72.3) family.</text>
</comment>
<feature type="transmembrane region" description="Helical" evidence="3">
    <location>
        <begin position="180"/>
        <end position="199"/>
    </location>
</feature>
<comment type="subcellular location">
    <subcellularLocation>
        <location evidence="1">Cell membrane</location>
        <topology evidence="1">Multi-pass membrane protein</topology>
    </subcellularLocation>
</comment>
<keyword evidence="3" id="KW-0812">Transmembrane</keyword>
<keyword evidence="3" id="KW-0472">Membrane</keyword>
<dbReference type="PANTHER" id="PTHR30540:SF94">
    <property type="entry name" value="POTASSIUM TRANSPORTER 5"/>
    <property type="match status" value="1"/>
</dbReference>
<comment type="caution">
    <text evidence="5">The sequence shown here is derived from an EMBL/GenBank/DDBJ whole genome shotgun (WGS) entry which is preliminary data.</text>
</comment>
<evidence type="ECO:0000259" key="4">
    <source>
        <dbReference type="Pfam" id="PF02705"/>
    </source>
</evidence>
<evidence type="ECO:0000313" key="5">
    <source>
        <dbReference type="EMBL" id="RYR45063.1"/>
    </source>
</evidence>
<reference evidence="5 6" key="1">
    <citation type="submission" date="2019-01" db="EMBL/GenBank/DDBJ databases">
        <title>Sequencing of cultivated peanut Arachis hypogaea provides insights into genome evolution and oil improvement.</title>
        <authorList>
            <person name="Chen X."/>
        </authorList>
    </citation>
    <scope>NUCLEOTIDE SEQUENCE [LARGE SCALE GENOMIC DNA]</scope>
    <source>
        <strain evidence="6">cv. Fuhuasheng</strain>
        <tissue evidence="5">Leaves</tissue>
    </source>
</reference>
<dbReference type="STRING" id="3818.A0A445C2C5"/>
<proteinExistence type="inferred from homology"/>
<evidence type="ECO:0000256" key="3">
    <source>
        <dbReference type="SAM" id="Phobius"/>
    </source>
</evidence>
<dbReference type="EMBL" id="SDMP01000008">
    <property type="protein sequence ID" value="RYR45063.1"/>
    <property type="molecule type" value="Genomic_DNA"/>
</dbReference>
<organism evidence="5 6">
    <name type="scientific">Arachis hypogaea</name>
    <name type="common">Peanut</name>
    <dbReference type="NCBI Taxonomy" id="3818"/>
    <lineage>
        <taxon>Eukaryota</taxon>
        <taxon>Viridiplantae</taxon>
        <taxon>Streptophyta</taxon>
        <taxon>Embryophyta</taxon>
        <taxon>Tracheophyta</taxon>
        <taxon>Spermatophyta</taxon>
        <taxon>Magnoliopsida</taxon>
        <taxon>eudicotyledons</taxon>
        <taxon>Gunneridae</taxon>
        <taxon>Pentapetalae</taxon>
        <taxon>rosids</taxon>
        <taxon>fabids</taxon>
        <taxon>Fabales</taxon>
        <taxon>Fabaceae</taxon>
        <taxon>Papilionoideae</taxon>
        <taxon>50 kb inversion clade</taxon>
        <taxon>dalbergioids sensu lato</taxon>
        <taxon>Dalbergieae</taxon>
        <taxon>Pterocarpus clade</taxon>
        <taxon>Arachis</taxon>
    </lineage>
</organism>
<dbReference type="AlphaFoldDB" id="A0A445C2C5"/>
<dbReference type="PANTHER" id="PTHR30540">
    <property type="entry name" value="OSMOTIC STRESS POTASSIUM TRANSPORTER"/>
    <property type="match status" value="1"/>
</dbReference>
<name>A0A445C2C5_ARAHY</name>
<protein>
    <recommendedName>
        <fullName evidence="4">K+ potassium transporter integral membrane domain-containing protein</fullName>
    </recommendedName>
</protein>
<dbReference type="InterPro" id="IPR003855">
    <property type="entry name" value="K+_transporter"/>
</dbReference>
<feature type="domain" description="K+ potassium transporter integral membrane" evidence="4">
    <location>
        <begin position="155"/>
        <end position="209"/>
    </location>
</feature>
<dbReference type="InterPro" id="IPR053951">
    <property type="entry name" value="K_trans_N"/>
</dbReference>
<dbReference type="Pfam" id="PF02705">
    <property type="entry name" value="K_trans"/>
    <property type="match status" value="1"/>
</dbReference>
<evidence type="ECO:0000256" key="2">
    <source>
        <dbReference type="ARBA" id="ARBA00008440"/>
    </source>
</evidence>
<sequence length="259" mass="29607">MALVSFATRTLTLCHKRHPLRLSVSHPMEGRAYSHLTVTHATSFPIVFSIRRQAHRLLHLVHGTVKRIVFSIVFLVAAATQQPTSSPSSASPSASSSAFPFQQQASSSVSRSLSSSQLPPGSSVVFSDHSVSYWRYADNKMTDFIDNGSYMEEEQMASYYLLIEAVYFSSQITKFMEGSYIPILSFLFLMMIMEIWHYMHKERYMFDLNLHLPFDGDQTEEIQRVLLELQTEVVAEKLRRKVLEDEVTSEKIKRQAIDI</sequence>